<evidence type="ECO:0000256" key="4">
    <source>
        <dbReference type="ARBA" id="ARBA00023163"/>
    </source>
</evidence>
<accession>A0AB39HQW6</accession>
<feature type="domain" description="Cyclic nucleotide-binding" evidence="5">
    <location>
        <begin position="31"/>
        <end position="130"/>
    </location>
</feature>
<evidence type="ECO:0000259" key="6">
    <source>
        <dbReference type="PROSITE" id="PS51063"/>
    </source>
</evidence>
<dbReference type="GO" id="GO:0003700">
    <property type="term" value="F:DNA-binding transcription factor activity"/>
    <property type="evidence" value="ECO:0007669"/>
    <property type="project" value="TreeGrafter"/>
</dbReference>
<dbReference type="GO" id="GO:0003677">
    <property type="term" value="F:DNA binding"/>
    <property type="evidence" value="ECO:0007669"/>
    <property type="project" value="UniProtKB-KW"/>
</dbReference>
<keyword evidence="3" id="KW-0010">Activator</keyword>
<feature type="domain" description="HTH crp-type" evidence="6">
    <location>
        <begin position="144"/>
        <end position="219"/>
    </location>
</feature>
<dbReference type="GO" id="GO:0005829">
    <property type="term" value="C:cytosol"/>
    <property type="evidence" value="ECO:0007669"/>
    <property type="project" value="TreeGrafter"/>
</dbReference>
<dbReference type="InterPro" id="IPR012318">
    <property type="entry name" value="HTH_CRP"/>
</dbReference>
<protein>
    <submittedName>
        <fullName evidence="7">Crp/Fnr family transcriptional regulator</fullName>
    </submittedName>
</protein>
<dbReference type="PANTHER" id="PTHR24567">
    <property type="entry name" value="CRP FAMILY TRANSCRIPTIONAL REGULATORY PROTEIN"/>
    <property type="match status" value="1"/>
</dbReference>
<dbReference type="InterPro" id="IPR000595">
    <property type="entry name" value="cNMP-bd_dom"/>
</dbReference>
<dbReference type="InterPro" id="IPR014710">
    <property type="entry name" value="RmlC-like_jellyroll"/>
</dbReference>
<dbReference type="RefSeq" id="WP_368653724.1">
    <property type="nucleotide sequence ID" value="NZ_CP162599.1"/>
</dbReference>
<evidence type="ECO:0000259" key="5">
    <source>
        <dbReference type="PROSITE" id="PS50042"/>
    </source>
</evidence>
<sequence>MLNNDWSLSPWLDELPYDWSELEELGAVISIKKDENLFLYNDPVEYIYIVREGRIRLSLNSVSGDEKTIAIIGKNGLLGESDFFQNQRHVATAIASSPSIVIKVKPMDFQNVIFKNKIYMNQLLQMMSLKIRLLTQDSLYLAHSSSYQRICLMFLQLGMSYGDDPKNPSQINITIPFTQQEVADLVGATRVTVANNIKLLISKNIISKSGKYYCIENVAKLNEELYSIQT</sequence>
<dbReference type="InterPro" id="IPR050397">
    <property type="entry name" value="Env_Response_Regulators"/>
</dbReference>
<name>A0AB39HQW6_9BACI</name>
<dbReference type="PROSITE" id="PS50042">
    <property type="entry name" value="CNMP_BINDING_3"/>
    <property type="match status" value="1"/>
</dbReference>
<dbReference type="EMBL" id="CP162599">
    <property type="protein sequence ID" value="XDK33037.1"/>
    <property type="molecule type" value="Genomic_DNA"/>
</dbReference>
<dbReference type="SMART" id="SM00100">
    <property type="entry name" value="cNMP"/>
    <property type="match status" value="1"/>
</dbReference>
<dbReference type="SMART" id="SM00419">
    <property type="entry name" value="HTH_CRP"/>
    <property type="match status" value="1"/>
</dbReference>
<dbReference type="CDD" id="cd00038">
    <property type="entry name" value="CAP_ED"/>
    <property type="match status" value="1"/>
</dbReference>
<dbReference type="Gene3D" id="2.60.120.10">
    <property type="entry name" value="Jelly Rolls"/>
    <property type="match status" value="1"/>
</dbReference>
<organism evidence="7">
    <name type="scientific">Ornithinibacillus sp. 4-3</name>
    <dbReference type="NCBI Taxonomy" id="3231488"/>
    <lineage>
        <taxon>Bacteria</taxon>
        <taxon>Bacillati</taxon>
        <taxon>Bacillota</taxon>
        <taxon>Bacilli</taxon>
        <taxon>Bacillales</taxon>
        <taxon>Bacillaceae</taxon>
        <taxon>Ornithinibacillus</taxon>
    </lineage>
</organism>
<dbReference type="PANTHER" id="PTHR24567:SF74">
    <property type="entry name" value="HTH-TYPE TRANSCRIPTIONAL REGULATOR ARCR"/>
    <property type="match status" value="1"/>
</dbReference>
<dbReference type="AlphaFoldDB" id="A0AB39HQW6"/>
<dbReference type="InterPro" id="IPR018490">
    <property type="entry name" value="cNMP-bd_dom_sf"/>
</dbReference>
<evidence type="ECO:0000256" key="3">
    <source>
        <dbReference type="ARBA" id="ARBA00023159"/>
    </source>
</evidence>
<dbReference type="SUPFAM" id="SSF46785">
    <property type="entry name" value="Winged helix' DNA-binding domain"/>
    <property type="match status" value="1"/>
</dbReference>
<keyword evidence="4" id="KW-0804">Transcription</keyword>
<dbReference type="InterPro" id="IPR036390">
    <property type="entry name" value="WH_DNA-bd_sf"/>
</dbReference>
<proteinExistence type="predicted"/>
<dbReference type="SUPFAM" id="SSF51206">
    <property type="entry name" value="cAMP-binding domain-like"/>
    <property type="match status" value="1"/>
</dbReference>
<evidence type="ECO:0000256" key="1">
    <source>
        <dbReference type="ARBA" id="ARBA00023015"/>
    </source>
</evidence>
<keyword evidence="2" id="KW-0238">DNA-binding</keyword>
<evidence type="ECO:0000313" key="7">
    <source>
        <dbReference type="EMBL" id="XDK33037.1"/>
    </source>
</evidence>
<gene>
    <name evidence="7" type="ORF">AB4Y30_01260</name>
</gene>
<keyword evidence="1" id="KW-0805">Transcription regulation</keyword>
<dbReference type="Pfam" id="PF00027">
    <property type="entry name" value="cNMP_binding"/>
    <property type="match status" value="1"/>
</dbReference>
<evidence type="ECO:0000256" key="2">
    <source>
        <dbReference type="ARBA" id="ARBA00023125"/>
    </source>
</evidence>
<dbReference type="PROSITE" id="PS51063">
    <property type="entry name" value="HTH_CRP_2"/>
    <property type="match status" value="1"/>
</dbReference>
<dbReference type="Pfam" id="PF13545">
    <property type="entry name" value="HTH_Crp_2"/>
    <property type="match status" value="1"/>
</dbReference>
<reference evidence="7" key="1">
    <citation type="submission" date="2024-07" db="EMBL/GenBank/DDBJ databases">
        <title>Halotolerant mesophilic bacterium Ornithinibacillus sp. 4-3, sp. nov., isolated from soil.</title>
        <authorList>
            <person name="Sidarenka A.V."/>
            <person name="Guliayeva D.E."/>
            <person name="Leanovich S.I."/>
            <person name="Hileuskaya K.S."/>
            <person name="Akhremchuk A.E."/>
            <person name="Sikolenko M.A."/>
            <person name="Valentovich L.N."/>
        </authorList>
    </citation>
    <scope>NUCLEOTIDE SEQUENCE</scope>
    <source>
        <strain evidence="7">4-3</strain>
    </source>
</reference>